<reference evidence="2 3" key="1">
    <citation type="journal article" date="2016" name="Nat. Commun.">
        <title>Thousands of microbial genomes shed light on interconnected biogeochemical processes in an aquifer system.</title>
        <authorList>
            <person name="Anantharaman K."/>
            <person name="Brown C.T."/>
            <person name="Hug L.A."/>
            <person name="Sharon I."/>
            <person name="Castelle C.J."/>
            <person name="Probst A.J."/>
            <person name="Thomas B.C."/>
            <person name="Singh A."/>
            <person name="Wilkins M.J."/>
            <person name="Karaoz U."/>
            <person name="Brodie E.L."/>
            <person name="Williams K.H."/>
            <person name="Hubbard S.S."/>
            <person name="Banfield J.F."/>
        </authorList>
    </citation>
    <scope>NUCLEOTIDE SEQUENCE [LARGE SCALE GENOMIC DNA]</scope>
</reference>
<feature type="domain" description="PEP-utilising enzyme mobile" evidence="1">
    <location>
        <begin position="393"/>
        <end position="440"/>
    </location>
</feature>
<protein>
    <recommendedName>
        <fullName evidence="1">PEP-utilising enzyme mobile domain-containing protein</fullName>
    </recommendedName>
</protein>
<evidence type="ECO:0000313" key="3">
    <source>
        <dbReference type="Proteomes" id="UP000176445"/>
    </source>
</evidence>
<dbReference type="EMBL" id="MFKW01000069">
    <property type="protein sequence ID" value="OGG49729.1"/>
    <property type="molecule type" value="Genomic_DNA"/>
</dbReference>
<proteinExistence type="predicted"/>
<dbReference type="Gene3D" id="3.50.30.10">
    <property type="entry name" value="Phosphohistidine domain"/>
    <property type="match status" value="1"/>
</dbReference>
<dbReference type="Pfam" id="PF00391">
    <property type="entry name" value="PEP-utilizers"/>
    <property type="match status" value="1"/>
</dbReference>
<sequence>MHGASTAKAARLQKLSRIVAVPPFVVVRRGERHEQLFDAERYMVRASEKGEDGPEYSHAGQSLSIGPIPRYGITRALDAVFRNVAVQDGIIQEFAAEKIYGVAFCFSRENMFVEYSGIFEGVTGGCIAPFVALLPSSLKRYGALQAALEKIYDVFGPCDVEFAGLVQPRFLQVRPITKEFSVSRELESIKMNIQELSETAWIENDICRVIAEHDTQSAAYARQYLASAQRVFKKYFGRTLSVSRRSFLKIGGQYFMARAVHDQLLLRFLERMKFGFFLHGIVRAIPKEISLQETAENLFDRSMALSFAHALTAREDVFMLREKYRARIDTLLPHGIFPADFPCTRPLGESIMCDPIKSVWEKIVVRGEEGITVVPGDFTKGPFFVFDEPSHDIPSGTIVLTKHLYPALSARVPFLKGIVCEHGALTSHVAIVAREYGIPLKIQTPLSSYATSQQ</sequence>
<dbReference type="SUPFAM" id="SSF52009">
    <property type="entry name" value="Phosphohistidine domain"/>
    <property type="match status" value="1"/>
</dbReference>
<organism evidence="2 3">
    <name type="scientific">Candidatus Kaiserbacteria bacterium RIFCSPHIGHO2_01_FULL_54_36b</name>
    <dbReference type="NCBI Taxonomy" id="1798483"/>
    <lineage>
        <taxon>Bacteria</taxon>
        <taxon>Candidatus Kaiseribacteriota</taxon>
    </lineage>
</organism>
<evidence type="ECO:0000259" key="1">
    <source>
        <dbReference type="Pfam" id="PF00391"/>
    </source>
</evidence>
<dbReference type="InterPro" id="IPR008279">
    <property type="entry name" value="PEP-util_enz_mobile_dom"/>
</dbReference>
<evidence type="ECO:0000313" key="2">
    <source>
        <dbReference type="EMBL" id="OGG49729.1"/>
    </source>
</evidence>
<dbReference type="InterPro" id="IPR036637">
    <property type="entry name" value="Phosphohistidine_dom_sf"/>
</dbReference>
<dbReference type="Proteomes" id="UP000176445">
    <property type="component" value="Unassembled WGS sequence"/>
</dbReference>
<dbReference type="GO" id="GO:0016772">
    <property type="term" value="F:transferase activity, transferring phosphorus-containing groups"/>
    <property type="evidence" value="ECO:0007669"/>
    <property type="project" value="InterPro"/>
</dbReference>
<name>A0A1F6CKH0_9BACT</name>
<accession>A0A1F6CKH0</accession>
<gene>
    <name evidence="2" type="ORF">A2704_01035</name>
</gene>
<comment type="caution">
    <text evidence="2">The sequence shown here is derived from an EMBL/GenBank/DDBJ whole genome shotgun (WGS) entry which is preliminary data.</text>
</comment>
<dbReference type="AlphaFoldDB" id="A0A1F6CKH0"/>